<dbReference type="Proteomes" id="UP000075544">
    <property type="component" value="Unassembled WGS sequence"/>
</dbReference>
<organism evidence="2 3">
    <name type="scientific">Acinetobacter venetianus</name>
    <dbReference type="NCBI Taxonomy" id="52133"/>
    <lineage>
        <taxon>Bacteria</taxon>
        <taxon>Pseudomonadati</taxon>
        <taxon>Pseudomonadota</taxon>
        <taxon>Gammaproteobacteria</taxon>
        <taxon>Moraxellales</taxon>
        <taxon>Moraxellaceae</taxon>
        <taxon>Acinetobacter</taxon>
    </lineage>
</organism>
<name>A0A150HZZ8_9GAMM</name>
<dbReference type="RefSeq" id="WP_061523762.1">
    <property type="nucleotide sequence ID" value="NZ_JRHX01000015.1"/>
</dbReference>
<sequence>MKNFVISLANAQERRKHIVSEFGKHQVAFNFFDAITPDRINQVAADLLLDIKTTDLRPGEIACLLSHVVLWKTVVDQNLDFIGIFEDDIYLGEQAAKVLSRTEWIPKDGHIIKVEAFYPKVTTSIKLKQIKCINRKLMPLKSKHMGTGGYILSNQGAKELLAFIQSYEKLIPIDHIMFKDYLLQGKYHVYQMSPAVCIQDFILMRDKTNFPSYLSHDRKLRKGDSIRVNHKLMFKDKITREFVRLSAQLIRFVKAESIVKIKFK</sequence>
<keyword evidence="2" id="KW-0808">Transferase</keyword>
<dbReference type="Pfam" id="PF01755">
    <property type="entry name" value="Glyco_transf_25"/>
    <property type="match status" value="1"/>
</dbReference>
<comment type="caution">
    <text evidence="2">The sequence shown here is derived from an EMBL/GenBank/DDBJ whole genome shotgun (WGS) entry which is preliminary data.</text>
</comment>
<dbReference type="CDD" id="cd06532">
    <property type="entry name" value="Glyco_transf_25"/>
    <property type="match status" value="1"/>
</dbReference>
<accession>A0A150HZZ8</accession>
<protein>
    <submittedName>
        <fullName evidence="2">Lipooligosaccharide biosynthesis protein lex-1</fullName>
        <ecNumber evidence="2">2.-.-.-</ecNumber>
    </submittedName>
</protein>
<gene>
    <name evidence="2" type="primary">lex1</name>
    <name evidence="2" type="ORF">AVENLUH13518_00303</name>
</gene>
<dbReference type="EC" id="2.-.-.-" evidence="2"/>
<evidence type="ECO:0000259" key="1">
    <source>
        <dbReference type="Pfam" id="PF01755"/>
    </source>
</evidence>
<dbReference type="PATRIC" id="fig|52133.19.peg.321"/>
<reference evidence="2 3" key="1">
    <citation type="journal article" date="2016" name="Sci. Rep.">
        <title>Genomic and phenotypic characterization of the species Acinetobacter venetianus.</title>
        <authorList>
            <person name="Fondi M."/>
            <person name="Maida I."/>
            <person name="Perrin E."/>
            <person name="Orlandini V."/>
            <person name="La Torre L."/>
            <person name="Bosi E."/>
            <person name="Negroni A."/>
            <person name="Zanaroli G."/>
            <person name="Fava F."/>
            <person name="Decorosi F."/>
            <person name="Giovannetti L."/>
            <person name="Viti C."/>
            <person name="Vaneechoutte M."/>
            <person name="Dijkshoorn L."/>
            <person name="Fani R."/>
        </authorList>
    </citation>
    <scope>NUCLEOTIDE SEQUENCE [LARGE SCALE GENOMIC DNA]</scope>
    <source>
        <strain evidence="2 3">LUH13518</strain>
    </source>
</reference>
<evidence type="ECO:0000313" key="2">
    <source>
        <dbReference type="EMBL" id="KXZ72884.1"/>
    </source>
</evidence>
<dbReference type="GO" id="GO:0016740">
    <property type="term" value="F:transferase activity"/>
    <property type="evidence" value="ECO:0007669"/>
    <property type="project" value="UniProtKB-KW"/>
</dbReference>
<dbReference type="AlphaFoldDB" id="A0A150HZZ8"/>
<evidence type="ECO:0000313" key="3">
    <source>
        <dbReference type="Proteomes" id="UP000075544"/>
    </source>
</evidence>
<proteinExistence type="predicted"/>
<dbReference type="InterPro" id="IPR002654">
    <property type="entry name" value="Glyco_trans_25"/>
</dbReference>
<dbReference type="EMBL" id="JRHX01000015">
    <property type="protein sequence ID" value="KXZ72884.1"/>
    <property type="molecule type" value="Genomic_DNA"/>
</dbReference>
<feature type="domain" description="Glycosyl transferase family 25" evidence="1">
    <location>
        <begin position="2"/>
        <end position="177"/>
    </location>
</feature>